<dbReference type="CDD" id="cd04182">
    <property type="entry name" value="GT_2_like_f"/>
    <property type="match status" value="1"/>
</dbReference>
<dbReference type="eggNOG" id="COG2068">
    <property type="taxonomic scope" value="Bacteria"/>
</dbReference>
<feature type="domain" description="MobA-like NTP transferase" evidence="1">
    <location>
        <begin position="6"/>
        <end position="169"/>
    </location>
</feature>
<dbReference type="PANTHER" id="PTHR43777:SF1">
    <property type="entry name" value="MOLYBDENUM COFACTOR CYTIDYLYLTRANSFERASE"/>
    <property type="match status" value="1"/>
</dbReference>
<keyword evidence="2" id="KW-0808">Transferase</keyword>
<accession>R9GNT8</accession>
<dbReference type="InterPro" id="IPR029044">
    <property type="entry name" value="Nucleotide-diphossugar_trans"/>
</dbReference>
<dbReference type="GO" id="GO:0016779">
    <property type="term" value="F:nucleotidyltransferase activity"/>
    <property type="evidence" value="ECO:0007669"/>
    <property type="project" value="UniProtKB-KW"/>
</dbReference>
<dbReference type="AlphaFoldDB" id="R9GNT8"/>
<evidence type="ECO:0000259" key="1">
    <source>
        <dbReference type="Pfam" id="PF12804"/>
    </source>
</evidence>
<dbReference type="Proteomes" id="UP000014174">
    <property type="component" value="Unassembled WGS sequence"/>
</dbReference>
<dbReference type="EMBL" id="AQPN01000111">
    <property type="protein sequence ID" value="EOR93507.1"/>
    <property type="molecule type" value="Genomic_DNA"/>
</dbReference>
<dbReference type="SUPFAM" id="SSF53448">
    <property type="entry name" value="Nucleotide-diphospho-sugar transferases"/>
    <property type="match status" value="1"/>
</dbReference>
<comment type="caution">
    <text evidence="2">The sequence shown here is derived from an EMBL/GenBank/DDBJ whole genome shotgun (WGS) entry which is preliminary data.</text>
</comment>
<keyword evidence="3" id="KW-1185">Reference proteome</keyword>
<gene>
    <name evidence="2" type="ORF">ADIARSV_3329</name>
</gene>
<organism evidence="2 3">
    <name type="scientific">Arcticibacter svalbardensis MN12-7</name>
    <dbReference type="NCBI Taxonomy" id="1150600"/>
    <lineage>
        <taxon>Bacteria</taxon>
        <taxon>Pseudomonadati</taxon>
        <taxon>Bacteroidota</taxon>
        <taxon>Sphingobacteriia</taxon>
        <taxon>Sphingobacteriales</taxon>
        <taxon>Sphingobacteriaceae</taxon>
        <taxon>Arcticibacter</taxon>
    </lineage>
</organism>
<protein>
    <submittedName>
        <fullName evidence="2">CTP:molybdopterin cytidylyltransferase</fullName>
    </submittedName>
</protein>
<evidence type="ECO:0000313" key="2">
    <source>
        <dbReference type="EMBL" id="EOR93507.1"/>
    </source>
</evidence>
<keyword evidence="2" id="KW-0548">Nucleotidyltransferase</keyword>
<sequence length="202" mass="22077">MDTGMIILAAGSSSRLGRPKQLLNYQGKTLVQHIIDEGIRAHVDPIILITGSHAEQILASIVQQGITIIHNDQWQQGMASGIVAGLSQLALLQRDIKSVIIAVCDQPFLTADLLLNLIQMKTDSGKSIVACSYSNTIGTPVLFDHQYFHALLQLKGEEGAKKLIKHHLNDVATIPFPKGDMDIDTEEDYTLLRTTASINPLM</sequence>
<evidence type="ECO:0000313" key="3">
    <source>
        <dbReference type="Proteomes" id="UP000014174"/>
    </source>
</evidence>
<dbReference type="STRING" id="1150600.ADIARSV_3329"/>
<reference evidence="2 3" key="1">
    <citation type="journal article" date="2013" name="Genome Announc.">
        <title>Draft Genome Sequence of Arcticibacter svalbardensis Strain MN12-7T, a Member of the Family Sphingobacteriaceae Isolated from an Arctic Soil Sample.</title>
        <authorList>
            <person name="Shivaji S."/>
            <person name="Ara S."/>
            <person name="Prasad S."/>
            <person name="Manasa B.P."/>
            <person name="Begum Z."/>
            <person name="Singh A."/>
            <person name="Kumar Pinnaka A."/>
        </authorList>
    </citation>
    <scope>NUCLEOTIDE SEQUENCE [LARGE SCALE GENOMIC DNA]</scope>
    <source>
        <strain evidence="2 3">MN12-7</strain>
    </source>
</reference>
<dbReference type="Pfam" id="PF12804">
    <property type="entry name" value="NTP_transf_3"/>
    <property type="match status" value="1"/>
</dbReference>
<dbReference type="Gene3D" id="3.90.550.10">
    <property type="entry name" value="Spore Coat Polysaccharide Biosynthesis Protein SpsA, Chain A"/>
    <property type="match status" value="1"/>
</dbReference>
<name>R9GNT8_9SPHI</name>
<dbReference type="PATRIC" id="fig|1150600.3.peg.3298"/>
<dbReference type="InterPro" id="IPR025877">
    <property type="entry name" value="MobA-like_NTP_Trfase"/>
</dbReference>
<dbReference type="PANTHER" id="PTHR43777">
    <property type="entry name" value="MOLYBDENUM COFACTOR CYTIDYLYLTRANSFERASE"/>
    <property type="match status" value="1"/>
</dbReference>
<proteinExistence type="predicted"/>